<dbReference type="GO" id="GO:0003712">
    <property type="term" value="F:transcription coregulator activity"/>
    <property type="evidence" value="ECO:0007669"/>
    <property type="project" value="TreeGrafter"/>
</dbReference>
<feature type="compositionally biased region" description="Polar residues" evidence="2">
    <location>
        <begin position="106"/>
        <end position="118"/>
    </location>
</feature>
<dbReference type="PROSITE" id="PS51676">
    <property type="entry name" value="FF"/>
    <property type="match status" value="4"/>
</dbReference>
<name>A0AAX4JY22_9TREE</name>
<keyword evidence="1" id="KW-0677">Repeat</keyword>
<dbReference type="SUPFAM" id="SSF51045">
    <property type="entry name" value="WW domain"/>
    <property type="match status" value="2"/>
</dbReference>
<feature type="region of interest" description="Disordered" evidence="2">
    <location>
        <begin position="212"/>
        <end position="323"/>
    </location>
</feature>
<dbReference type="PANTHER" id="PTHR15377">
    <property type="entry name" value="TRANSCRIPTION ELONGATION REGULATOR 1"/>
    <property type="match status" value="1"/>
</dbReference>
<dbReference type="InterPro" id="IPR036020">
    <property type="entry name" value="WW_dom_sf"/>
</dbReference>
<dbReference type="GeneID" id="91095059"/>
<dbReference type="EMBL" id="CP144102">
    <property type="protein sequence ID" value="WWC89465.1"/>
    <property type="molecule type" value="Genomic_DNA"/>
</dbReference>
<dbReference type="InterPro" id="IPR001202">
    <property type="entry name" value="WW_dom"/>
</dbReference>
<feature type="domain" description="FF" evidence="4">
    <location>
        <begin position="476"/>
        <end position="534"/>
    </location>
</feature>
<dbReference type="RefSeq" id="XP_066076228.1">
    <property type="nucleotide sequence ID" value="XM_066220131.1"/>
</dbReference>
<dbReference type="Gene3D" id="1.10.10.440">
    <property type="entry name" value="FF domain"/>
    <property type="match status" value="5"/>
</dbReference>
<accession>A0AAX4JY22</accession>
<keyword evidence="6" id="KW-1185">Reference proteome</keyword>
<feature type="domain" description="WW" evidence="3">
    <location>
        <begin position="142"/>
        <end position="169"/>
    </location>
</feature>
<feature type="compositionally biased region" description="Polar residues" evidence="2">
    <location>
        <begin position="79"/>
        <end position="91"/>
    </location>
</feature>
<dbReference type="PROSITE" id="PS50020">
    <property type="entry name" value="WW_DOMAIN_2"/>
    <property type="match status" value="2"/>
</dbReference>
<feature type="compositionally biased region" description="Pro residues" evidence="2">
    <location>
        <begin position="1"/>
        <end position="15"/>
    </location>
</feature>
<feature type="compositionally biased region" description="Pro residues" evidence="2">
    <location>
        <begin position="95"/>
        <end position="105"/>
    </location>
</feature>
<evidence type="ECO:0000259" key="3">
    <source>
        <dbReference type="PROSITE" id="PS50020"/>
    </source>
</evidence>
<evidence type="ECO:0000256" key="1">
    <source>
        <dbReference type="ARBA" id="ARBA00022737"/>
    </source>
</evidence>
<feature type="compositionally biased region" description="Basic and acidic residues" evidence="2">
    <location>
        <begin position="243"/>
        <end position="258"/>
    </location>
</feature>
<dbReference type="AlphaFoldDB" id="A0AAX4JY22"/>
<dbReference type="Proteomes" id="UP001355207">
    <property type="component" value="Chromosome 5"/>
</dbReference>
<dbReference type="SMART" id="SM00456">
    <property type="entry name" value="WW"/>
    <property type="match status" value="2"/>
</dbReference>
<dbReference type="SUPFAM" id="SSF81698">
    <property type="entry name" value="FF domain"/>
    <property type="match status" value="4"/>
</dbReference>
<feature type="domain" description="FF" evidence="4">
    <location>
        <begin position="336"/>
        <end position="393"/>
    </location>
</feature>
<feature type="compositionally biased region" description="Acidic residues" evidence="2">
    <location>
        <begin position="752"/>
        <end position="769"/>
    </location>
</feature>
<organism evidence="5 6">
    <name type="scientific">Kwoniella dendrophila CBS 6074</name>
    <dbReference type="NCBI Taxonomy" id="1295534"/>
    <lineage>
        <taxon>Eukaryota</taxon>
        <taxon>Fungi</taxon>
        <taxon>Dikarya</taxon>
        <taxon>Basidiomycota</taxon>
        <taxon>Agaricomycotina</taxon>
        <taxon>Tremellomycetes</taxon>
        <taxon>Tremellales</taxon>
        <taxon>Cryptococcaceae</taxon>
        <taxon>Kwoniella</taxon>
    </lineage>
</organism>
<protein>
    <recommendedName>
        <fullName evidence="7">Transcription elongation regulator 1</fullName>
    </recommendedName>
</protein>
<dbReference type="CDD" id="cd00201">
    <property type="entry name" value="WW"/>
    <property type="match status" value="1"/>
</dbReference>
<proteinExistence type="predicted"/>
<feature type="region of interest" description="Disordered" evidence="2">
    <location>
        <begin position="538"/>
        <end position="577"/>
    </location>
</feature>
<gene>
    <name evidence="5" type="ORF">L201_004389</name>
</gene>
<reference evidence="5 6" key="1">
    <citation type="submission" date="2024-01" db="EMBL/GenBank/DDBJ databases">
        <title>Comparative genomics of Cryptococcus and Kwoniella reveals pathogenesis evolution and contrasting modes of karyotype evolution via chromosome fusion or intercentromeric recombination.</title>
        <authorList>
            <person name="Coelho M.A."/>
            <person name="David-Palma M."/>
            <person name="Shea T."/>
            <person name="Bowers K."/>
            <person name="McGinley-Smith S."/>
            <person name="Mohammad A.W."/>
            <person name="Gnirke A."/>
            <person name="Yurkov A.M."/>
            <person name="Nowrousian M."/>
            <person name="Sun S."/>
            <person name="Cuomo C.A."/>
            <person name="Heitman J."/>
        </authorList>
    </citation>
    <scope>NUCLEOTIDE SEQUENCE [LARGE SCALE GENOMIC DNA]</scope>
    <source>
        <strain evidence="5 6">CBS 6074</strain>
    </source>
</reference>
<dbReference type="Gene3D" id="2.20.70.10">
    <property type="match status" value="2"/>
</dbReference>
<dbReference type="InterPro" id="IPR036517">
    <property type="entry name" value="FF_domain_sf"/>
</dbReference>
<sequence>MSGIPPGPPPGPPPMSNNNLGVRPPGPPPGVPMGQPFRPPFGFPNGPPMGMPPMMPNFPPPLPAGWSEHRAPDGVTPYFYNTQTRESTYIRPTTTPFPPFPPPGIPSTSNGPLASGSDTVEKEKKKKKEKPKDKVPIPGTTWTRVKTTEGNVFYFEKESKKSEWSIPEEIKEQVAILEAEEKAAKEEKEKEEKEKLELERIERLKEIERIKLEIEEEKRSKQAEFERKRKQREEQQDQEQDQDNTKNDRQSKIAKIDNGDDEDQEQNGQVEGEDAENGDFGPQDEEDEAEWMKAVAAEFAEADKQAEAEKQKTQEEIKKEEEEAAKKVFAVPDKVQVSPEEGRALFKALLIEKDINPFSTWEQSLPSFINDPRYVLLSSQKDRKEVYDEYCRDVGRARRLAKSSGSTSSTGGKKQVDLEREYKALLREEVTSTRTRWDDFRKKWKKDRKFYAYGRDDRDREKVFKTHLRELGERKRADAQRAEQDFYDLLKESDNVTSSSVWSEVKKSIYKDSRYDSVGSSSLREELFNNYIKNLASSSSGANGNDSKMLTKEEEAAKKSAERKAKAEASLKERENKIRQEKSKIEFENNKSRLGAGKEEAERLFGSLLVDQVRDHNTTWNEASQYLQTDSRYNNPSLHIRDKQRIFTQHIERISSKRSNELYRLFDNHTPKLDTSYDEVYNKIVDDPIIKRLGLQGESLESKWKEWKRIKENQSRKEFDEMLSENSFIEFWGKLSKKTLDENALNVKQDDQFEEAEGLNDPIGGDDDDGSSKRNIVDLAKQIDLGEIKSVLRRDKRYRQFDHIPEKREQWLRDYLENLEAASGSKTIHNIGYGR</sequence>
<feature type="region of interest" description="Disordered" evidence="2">
    <location>
        <begin position="751"/>
        <end position="772"/>
    </location>
</feature>
<feature type="domain" description="FF" evidence="4">
    <location>
        <begin position="598"/>
        <end position="653"/>
    </location>
</feature>
<dbReference type="FunFam" id="1.10.10.440:FF:000044">
    <property type="entry name" value="Transcription elongation regulator 1"/>
    <property type="match status" value="1"/>
</dbReference>
<evidence type="ECO:0000313" key="5">
    <source>
        <dbReference type="EMBL" id="WWC89465.1"/>
    </source>
</evidence>
<dbReference type="InterPro" id="IPR002713">
    <property type="entry name" value="FF_domain"/>
</dbReference>
<evidence type="ECO:0000313" key="6">
    <source>
        <dbReference type="Proteomes" id="UP001355207"/>
    </source>
</evidence>
<dbReference type="InterPro" id="IPR045148">
    <property type="entry name" value="TCRG1-like"/>
</dbReference>
<evidence type="ECO:0000259" key="4">
    <source>
        <dbReference type="PROSITE" id="PS51676"/>
    </source>
</evidence>
<feature type="compositionally biased region" description="Basic and acidic residues" evidence="2">
    <location>
        <begin position="301"/>
        <end position="323"/>
    </location>
</feature>
<feature type="compositionally biased region" description="Basic and acidic residues" evidence="2">
    <location>
        <begin position="549"/>
        <end position="577"/>
    </location>
</feature>
<feature type="domain" description="WW" evidence="3">
    <location>
        <begin position="60"/>
        <end position="94"/>
    </location>
</feature>
<feature type="domain" description="FF" evidence="4">
    <location>
        <begin position="415"/>
        <end position="470"/>
    </location>
</feature>
<evidence type="ECO:0000256" key="2">
    <source>
        <dbReference type="SAM" id="MobiDB-lite"/>
    </source>
</evidence>
<dbReference type="PROSITE" id="PS01159">
    <property type="entry name" value="WW_DOMAIN_1"/>
    <property type="match status" value="1"/>
</dbReference>
<dbReference type="GO" id="GO:0005634">
    <property type="term" value="C:nucleus"/>
    <property type="evidence" value="ECO:0007669"/>
    <property type="project" value="TreeGrafter"/>
</dbReference>
<dbReference type="GO" id="GO:0070063">
    <property type="term" value="F:RNA polymerase binding"/>
    <property type="evidence" value="ECO:0007669"/>
    <property type="project" value="InterPro"/>
</dbReference>
<evidence type="ECO:0008006" key="7">
    <source>
        <dbReference type="Google" id="ProtNLM"/>
    </source>
</evidence>
<dbReference type="Pfam" id="PF00397">
    <property type="entry name" value="WW"/>
    <property type="match status" value="1"/>
</dbReference>
<feature type="compositionally biased region" description="Pro residues" evidence="2">
    <location>
        <begin position="24"/>
        <end position="63"/>
    </location>
</feature>
<feature type="compositionally biased region" description="Basic and acidic residues" evidence="2">
    <location>
        <begin position="212"/>
        <end position="235"/>
    </location>
</feature>
<dbReference type="PANTHER" id="PTHR15377:SF3">
    <property type="entry name" value="WW DOMAIN-CONTAINING PROTEIN"/>
    <property type="match status" value="1"/>
</dbReference>
<dbReference type="SMART" id="SM00441">
    <property type="entry name" value="FF"/>
    <property type="match status" value="5"/>
</dbReference>
<dbReference type="Pfam" id="PF01846">
    <property type="entry name" value="FF"/>
    <property type="match status" value="4"/>
</dbReference>
<feature type="region of interest" description="Disordered" evidence="2">
    <location>
        <begin position="1"/>
        <end position="141"/>
    </location>
</feature>
<feature type="compositionally biased region" description="Acidic residues" evidence="2">
    <location>
        <begin position="259"/>
        <end position="289"/>
    </location>
</feature>